<organism evidence="2">
    <name type="scientific">marine metagenome</name>
    <dbReference type="NCBI Taxonomy" id="408172"/>
    <lineage>
        <taxon>unclassified sequences</taxon>
        <taxon>metagenomes</taxon>
        <taxon>ecological metagenomes</taxon>
    </lineage>
</organism>
<dbReference type="AlphaFoldDB" id="A0A382QKS0"/>
<feature type="region of interest" description="Disordered" evidence="1">
    <location>
        <begin position="46"/>
        <end position="70"/>
    </location>
</feature>
<evidence type="ECO:0000313" key="2">
    <source>
        <dbReference type="EMBL" id="SVC86113.1"/>
    </source>
</evidence>
<feature type="non-terminal residue" evidence="2">
    <location>
        <position position="1"/>
    </location>
</feature>
<gene>
    <name evidence="2" type="ORF">METZ01_LOCUS338967</name>
</gene>
<dbReference type="EMBL" id="UINC01115238">
    <property type="protein sequence ID" value="SVC86113.1"/>
    <property type="molecule type" value="Genomic_DNA"/>
</dbReference>
<accession>A0A382QKS0</accession>
<evidence type="ECO:0000256" key="1">
    <source>
        <dbReference type="SAM" id="MobiDB-lite"/>
    </source>
</evidence>
<name>A0A382QKS0_9ZZZZ</name>
<proteinExistence type="predicted"/>
<protein>
    <recommendedName>
        <fullName evidence="3">SHOCT domain-containing protein</fullName>
    </recommendedName>
</protein>
<sequence>KNNVRGWNIFSWEMMPKKGQLYFKSDGDKRIQKNWIISKLKLPISGQKNMDNRGSVDAPQKKSSKNNINPKLEEKLEHLKYLFDKQLINEEEYKNQQKKIFDELF</sequence>
<evidence type="ECO:0008006" key="3">
    <source>
        <dbReference type="Google" id="ProtNLM"/>
    </source>
</evidence>
<reference evidence="2" key="1">
    <citation type="submission" date="2018-05" db="EMBL/GenBank/DDBJ databases">
        <authorList>
            <person name="Lanie J.A."/>
            <person name="Ng W.-L."/>
            <person name="Kazmierczak K.M."/>
            <person name="Andrzejewski T.M."/>
            <person name="Davidsen T.M."/>
            <person name="Wayne K.J."/>
            <person name="Tettelin H."/>
            <person name="Glass J.I."/>
            <person name="Rusch D."/>
            <person name="Podicherti R."/>
            <person name="Tsui H.-C.T."/>
            <person name="Winkler M.E."/>
        </authorList>
    </citation>
    <scope>NUCLEOTIDE SEQUENCE</scope>
</reference>